<evidence type="ECO:0000313" key="1">
    <source>
        <dbReference type="EMBL" id="KAF0919664.1"/>
    </source>
</evidence>
<dbReference type="PANTHER" id="PTHR32419">
    <property type="entry name" value="GLUTATHIONYL-HYDROQUINONE REDUCTASE"/>
    <property type="match status" value="1"/>
</dbReference>
<dbReference type="PANTHER" id="PTHR32419:SF31">
    <property type="entry name" value="OS02G0814800 PROTEIN"/>
    <property type="match status" value="1"/>
</dbReference>
<name>A0A6G1E5G3_9ORYZ</name>
<comment type="caution">
    <text evidence="1">The sequence shown here is derived from an EMBL/GenBank/DDBJ whole genome shotgun (WGS) entry which is preliminary data.</text>
</comment>
<gene>
    <name evidence="1" type="ORF">E2562_030915</name>
</gene>
<dbReference type="Gene3D" id="3.40.30.10">
    <property type="entry name" value="Glutaredoxin"/>
    <property type="match status" value="1"/>
</dbReference>
<dbReference type="EMBL" id="SPHZ02000005">
    <property type="protein sequence ID" value="KAF0919664.1"/>
    <property type="molecule type" value="Genomic_DNA"/>
</dbReference>
<reference evidence="1 2" key="1">
    <citation type="submission" date="2019-11" db="EMBL/GenBank/DDBJ databases">
        <title>Whole genome sequence of Oryza granulata.</title>
        <authorList>
            <person name="Li W."/>
        </authorList>
    </citation>
    <scope>NUCLEOTIDE SEQUENCE [LARGE SCALE GENOMIC DNA]</scope>
    <source>
        <strain evidence="2">cv. Menghai</strain>
        <tissue evidence="1">Leaf</tissue>
    </source>
</reference>
<proteinExistence type="predicted"/>
<dbReference type="OrthoDB" id="2309723at2759"/>
<keyword evidence="2" id="KW-1185">Reference proteome</keyword>
<dbReference type="AlphaFoldDB" id="A0A6G1E5G3"/>
<accession>A0A6G1E5G3</accession>
<protein>
    <recommendedName>
        <fullName evidence="3">GST N-terminal domain-containing protein</fullName>
    </recommendedName>
</protein>
<dbReference type="Proteomes" id="UP000479710">
    <property type="component" value="Unassembled WGS sequence"/>
</dbReference>
<dbReference type="InterPro" id="IPR016639">
    <property type="entry name" value="GST_Omega/GSH"/>
</dbReference>
<sequence length="101" mass="11332">MWGLLMRQLAPSDPTTDAFTRTPLGFPAIVETPSARLHLYVGLPCPWSHRALLIYVLLGLVHRRPLSVAVQGDDGTWSFTSNNPDMVYDKRKLREGRASDL</sequence>
<evidence type="ECO:0000313" key="2">
    <source>
        <dbReference type="Proteomes" id="UP000479710"/>
    </source>
</evidence>
<organism evidence="1 2">
    <name type="scientific">Oryza meyeriana var. granulata</name>
    <dbReference type="NCBI Taxonomy" id="110450"/>
    <lineage>
        <taxon>Eukaryota</taxon>
        <taxon>Viridiplantae</taxon>
        <taxon>Streptophyta</taxon>
        <taxon>Embryophyta</taxon>
        <taxon>Tracheophyta</taxon>
        <taxon>Spermatophyta</taxon>
        <taxon>Magnoliopsida</taxon>
        <taxon>Liliopsida</taxon>
        <taxon>Poales</taxon>
        <taxon>Poaceae</taxon>
        <taxon>BOP clade</taxon>
        <taxon>Oryzoideae</taxon>
        <taxon>Oryzeae</taxon>
        <taxon>Oryzinae</taxon>
        <taxon>Oryza</taxon>
        <taxon>Oryza meyeriana</taxon>
    </lineage>
</organism>
<dbReference type="GO" id="GO:0004364">
    <property type="term" value="F:glutathione transferase activity"/>
    <property type="evidence" value="ECO:0007669"/>
    <property type="project" value="InterPro"/>
</dbReference>
<evidence type="ECO:0008006" key="3">
    <source>
        <dbReference type="Google" id="ProtNLM"/>
    </source>
</evidence>
<dbReference type="GO" id="GO:0005737">
    <property type="term" value="C:cytoplasm"/>
    <property type="evidence" value="ECO:0007669"/>
    <property type="project" value="TreeGrafter"/>
</dbReference>